<dbReference type="InterPro" id="IPR036236">
    <property type="entry name" value="Znf_C2H2_sf"/>
</dbReference>
<dbReference type="Gene3D" id="3.30.160.60">
    <property type="entry name" value="Classic Zinc Finger"/>
    <property type="match status" value="1"/>
</dbReference>
<comment type="caution">
    <text evidence="1">The sequence shown here is derived from an EMBL/GenBank/DDBJ whole genome shotgun (WGS) entry which is preliminary data.</text>
</comment>
<dbReference type="Pfam" id="PF12874">
    <property type="entry name" value="zf-met"/>
    <property type="match status" value="1"/>
</dbReference>
<dbReference type="InterPro" id="IPR013087">
    <property type="entry name" value="Znf_C2H2_type"/>
</dbReference>
<organism evidence="1 2">
    <name type="scientific">Hibiscus sabdariffa</name>
    <name type="common">roselle</name>
    <dbReference type="NCBI Taxonomy" id="183260"/>
    <lineage>
        <taxon>Eukaryota</taxon>
        <taxon>Viridiplantae</taxon>
        <taxon>Streptophyta</taxon>
        <taxon>Embryophyta</taxon>
        <taxon>Tracheophyta</taxon>
        <taxon>Spermatophyta</taxon>
        <taxon>Magnoliopsida</taxon>
        <taxon>eudicotyledons</taxon>
        <taxon>Gunneridae</taxon>
        <taxon>Pentapetalae</taxon>
        <taxon>rosids</taxon>
        <taxon>malvids</taxon>
        <taxon>Malvales</taxon>
        <taxon>Malvaceae</taxon>
        <taxon>Malvoideae</taxon>
        <taxon>Hibiscus</taxon>
    </lineage>
</organism>
<dbReference type="Proteomes" id="UP001472677">
    <property type="component" value="Unassembled WGS sequence"/>
</dbReference>
<evidence type="ECO:0000313" key="1">
    <source>
        <dbReference type="EMBL" id="KAK8519705.1"/>
    </source>
</evidence>
<dbReference type="EMBL" id="JBBPBM010000050">
    <property type="protein sequence ID" value="KAK8519705.1"/>
    <property type="molecule type" value="Genomic_DNA"/>
</dbReference>
<keyword evidence="2" id="KW-1185">Reference proteome</keyword>
<proteinExistence type="predicted"/>
<gene>
    <name evidence="1" type="ORF">V6N12_030069</name>
</gene>
<reference evidence="1 2" key="1">
    <citation type="journal article" date="2024" name="G3 (Bethesda)">
        <title>Genome assembly of Hibiscus sabdariffa L. provides insights into metabolisms of medicinal natural products.</title>
        <authorList>
            <person name="Kim T."/>
        </authorList>
    </citation>
    <scope>NUCLEOTIDE SEQUENCE [LARGE SCALE GENOMIC DNA]</scope>
    <source>
        <strain evidence="1">TK-2024</strain>
        <tissue evidence="1">Old leaves</tissue>
    </source>
</reference>
<dbReference type="PANTHER" id="PTHR35497:SF1">
    <property type="entry name" value="ACYL-UDP-N-ACETYLGLUCOSAMINE O-ACYLTRANSFERASE"/>
    <property type="match status" value="1"/>
</dbReference>
<sequence length="96" mass="11141">MTCRCICQFCHKVPMLFDYMTKNLRNLPYYMLREDGKWFVFFCTLCLASCYSDSMLLDHLKGSLHTDRLAAAEVTLLGTNPCSLLFFAVSNEKEKH</sequence>
<name>A0ABR2CJ97_9ROSI</name>
<dbReference type="SUPFAM" id="SSF57667">
    <property type="entry name" value="beta-beta-alpha zinc fingers"/>
    <property type="match status" value="1"/>
</dbReference>
<dbReference type="PROSITE" id="PS00028">
    <property type="entry name" value="ZINC_FINGER_C2H2_1"/>
    <property type="match status" value="1"/>
</dbReference>
<evidence type="ECO:0000313" key="2">
    <source>
        <dbReference type="Proteomes" id="UP001472677"/>
    </source>
</evidence>
<protein>
    <submittedName>
        <fullName evidence="1">Uncharacterized protein</fullName>
    </submittedName>
</protein>
<dbReference type="PANTHER" id="PTHR35497">
    <property type="entry name" value="ACYL-UDP-N-ACETYLGLUCOSAMINE O-ACYLTRANSFERASE"/>
    <property type="match status" value="1"/>
</dbReference>
<accession>A0ABR2CJ97</accession>